<dbReference type="Pfam" id="PF02958">
    <property type="entry name" value="EcKL"/>
    <property type="match status" value="2"/>
</dbReference>
<dbReference type="RefSeq" id="XP_017874661.1">
    <property type="nucleotide sequence ID" value="XM_018019172.1"/>
</dbReference>
<evidence type="ECO:0000313" key="3">
    <source>
        <dbReference type="Proteomes" id="UP000694904"/>
    </source>
</evidence>
<dbReference type="PANTHER" id="PTHR11012">
    <property type="entry name" value="PROTEIN KINASE-LIKE DOMAIN-CONTAINING"/>
    <property type="match status" value="1"/>
</dbReference>
<sequence length="879" mass="101612">MGLNNSKKKPEASIAPVNDTQSKPSVTTVSDVPPVVVTATPVPNWINESQFVEILSQNVPQFSEIRSFNAKAAMGAGENYATLMLRVKIEVELIDKTIKPVSFMMKVPHDSVQMQEMLKVANFFDVENEVYIDLIPKFEELYKSKGLDIILAPRAYRFKEGVKNEPKLKNTVLMYDLGQDGYKNVNRVKGLNVEQAELVLRKLAQYHAASAVYKSIHGPYTDSIMYGLFGSDVQKAMDLLNTMFAPTQKVFLENVKNYRDGYKYHKKLATYFEKMRENFISLGMAKPHEFNVINHGDCWANNLLFKFDQSGNLKDMLFVDFQNPRYAHPATDLLYFIMTSVDMNYKLTYFDYFIKYYHDQLVKHLKLLDYKERVPKLVELQMETYKYGCWSIMACYLVLPVVLLDPTESATFENFLGDTEAAVDFKHKMYTNKRYQHCIEQILQWLDNRGLLEIYEPPQTLPVAAAPSIAPVEQNKTKGDLDLDWLNSQDFAELIVAQEPQFEKIVGGTSTTATKPGDNYGDSLLKVNIEVQLKDKSTKNYDFVLKIQADSGIANYFPKELEVYGKYVPAFEQLYTEAGHSIRFSPRSYRFNKAIKQSYLLMENLQRIGFKMADRRQGLDLDHTKSVLKKLAQWHAASLKYKEQNGPYPSKYNDGKICENSRKIFQKLYESIGESFGRMKHNFNGVEEYAHKLEAYCKVYIDRCIEDAKVDELEFNVLNHGDLWINNVMFQHDQEGRVKEVYLIDHQVTKYGNPAQDLYFFLMTSPELHLKIEQFDYLIRYYHENLIENVQLLKYTGFVPNLKELQIILHKHPIHAAGTVIGPLSLCLRDPIEELDTDLIDKDGSAIDALCDQLYSSETYKKHFELLMPWINRRGLLDI</sequence>
<dbReference type="InterPro" id="IPR011009">
    <property type="entry name" value="Kinase-like_dom_sf"/>
</dbReference>
<accession>A0ABM1Q5C5</accession>
<reference evidence="4" key="3">
    <citation type="submission" date="2025-08" db="UniProtKB">
        <authorList>
            <consortium name="RefSeq"/>
        </authorList>
    </citation>
    <scope>IDENTIFICATION</scope>
    <source>
        <tissue evidence="4">Whole organism</tissue>
    </source>
</reference>
<feature type="domain" description="CHK kinase-like" evidence="2">
    <location>
        <begin position="172"/>
        <end position="367"/>
    </location>
</feature>
<evidence type="ECO:0000313" key="4">
    <source>
        <dbReference type="RefSeq" id="XP_017874661.1"/>
    </source>
</evidence>
<protein>
    <submittedName>
        <fullName evidence="4">Uncharacterized protein LOC108621704</fullName>
    </submittedName>
</protein>
<dbReference type="InterPro" id="IPR004119">
    <property type="entry name" value="EcKL"/>
</dbReference>
<evidence type="ECO:0000256" key="1">
    <source>
        <dbReference type="SAM" id="MobiDB-lite"/>
    </source>
</evidence>
<proteinExistence type="predicted"/>
<keyword evidence="3" id="KW-1185">Reference proteome</keyword>
<name>A0ABM1Q5C5_DROAR</name>
<reference evidence="3" key="1">
    <citation type="journal article" date="1997" name="Nucleic Acids Res.">
        <title>tRNAscan-SE: a program for improved detection of transfer RNA genes in genomic sequence.</title>
        <authorList>
            <person name="Lowe T.M."/>
            <person name="Eddy S.R."/>
        </authorList>
    </citation>
    <scope>NUCLEOTIDE SEQUENCE [LARGE SCALE GENOMIC DNA]</scope>
</reference>
<gene>
    <name evidence="4" type="primary">LOC108621704</name>
</gene>
<dbReference type="SMART" id="SM00587">
    <property type="entry name" value="CHK"/>
    <property type="match status" value="2"/>
</dbReference>
<organism evidence="3 4">
    <name type="scientific">Drosophila arizonae</name>
    <name type="common">Fruit fly</name>
    <dbReference type="NCBI Taxonomy" id="7263"/>
    <lineage>
        <taxon>Eukaryota</taxon>
        <taxon>Metazoa</taxon>
        <taxon>Ecdysozoa</taxon>
        <taxon>Arthropoda</taxon>
        <taxon>Hexapoda</taxon>
        <taxon>Insecta</taxon>
        <taxon>Pterygota</taxon>
        <taxon>Neoptera</taxon>
        <taxon>Endopterygota</taxon>
        <taxon>Diptera</taxon>
        <taxon>Brachycera</taxon>
        <taxon>Muscomorpha</taxon>
        <taxon>Ephydroidea</taxon>
        <taxon>Drosophilidae</taxon>
        <taxon>Drosophila</taxon>
    </lineage>
</organism>
<feature type="region of interest" description="Disordered" evidence="1">
    <location>
        <begin position="1"/>
        <end position="28"/>
    </location>
</feature>
<dbReference type="SUPFAM" id="SSF56112">
    <property type="entry name" value="Protein kinase-like (PK-like)"/>
    <property type="match status" value="2"/>
</dbReference>
<dbReference type="Gene3D" id="3.90.1200.10">
    <property type="match status" value="2"/>
</dbReference>
<dbReference type="PANTHER" id="PTHR11012:SF6">
    <property type="entry name" value="CHK DOMAIN OV1-RELATED"/>
    <property type="match status" value="1"/>
</dbReference>
<reference evidence="3" key="2">
    <citation type="journal article" date="2016" name="G3 (Bethesda)">
        <title>Genome Evolution in Three Species of Cactophilic Drosophila.</title>
        <authorList>
            <person name="Sanchez-Flores A."/>
            <person name="Penazola F."/>
            <person name="Carpinteyro-Ponce J."/>
            <person name="Nazario-Yepiz N."/>
            <person name="Abreu-Goodger C."/>
            <person name="Machado C.A."/>
            <person name="Markow T.A."/>
        </authorList>
    </citation>
    <scope>NUCLEOTIDE SEQUENCE [LARGE SCALE GENOMIC DNA]</scope>
</reference>
<feature type="domain" description="CHK kinase-like" evidence="2">
    <location>
        <begin position="600"/>
        <end position="792"/>
    </location>
</feature>
<dbReference type="InterPro" id="IPR015897">
    <property type="entry name" value="CHK_kinase-like"/>
</dbReference>
<evidence type="ECO:0000259" key="2">
    <source>
        <dbReference type="SMART" id="SM00587"/>
    </source>
</evidence>
<dbReference type="GeneID" id="108621704"/>
<dbReference type="Proteomes" id="UP000694904">
    <property type="component" value="Chromosome 2"/>
</dbReference>